<name>K1S1B3_MAGGI</name>
<dbReference type="AlphaFoldDB" id="K1S1B3"/>
<accession>K1S1B3</accession>
<organism evidence="1">
    <name type="scientific">Magallana gigas</name>
    <name type="common">Pacific oyster</name>
    <name type="synonym">Crassostrea gigas</name>
    <dbReference type="NCBI Taxonomy" id="29159"/>
    <lineage>
        <taxon>Eukaryota</taxon>
        <taxon>Metazoa</taxon>
        <taxon>Spiralia</taxon>
        <taxon>Lophotrochozoa</taxon>
        <taxon>Mollusca</taxon>
        <taxon>Bivalvia</taxon>
        <taxon>Autobranchia</taxon>
        <taxon>Pteriomorphia</taxon>
        <taxon>Ostreida</taxon>
        <taxon>Ostreoidea</taxon>
        <taxon>Ostreidae</taxon>
        <taxon>Magallana</taxon>
    </lineage>
</organism>
<protein>
    <submittedName>
        <fullName evidence="1">Uncharacterized protein</fullName>
    </submittedName>
</protein>
<dbReference type="InParanoid" id="K1S1B3"/>
<reference evidence="1" key="1">
    <citation type="journal article" date="2012" name="Nature">
        <title>The oyster genome reveals stress adaptation and complexity of shell formation.</title>
        <authorList>
            <person name="Zhang G."/>
            <person name="Fang X."/>
            <person name="Guo X."/>
            <person name="Li L."/>
            <person name="Luo R."/>
            <person name="Xu F."/>
            <person name="Yang P."/>
            <person name="Zhang L."/>
            <person name="Wang X."/>
            <person name="Qi H."/>
            <person name="Xiong Z."/>
            <person name="Que H."/>
            <person name="Xie Y."/>
            <person name="Holland P.W."/>
            <person name="Paps J."/>
            <person name="Zhu Y."/>
            <person name="Wu F."/>
            <person name="Chen Y."/>
            <person name="Wang J."/>
            <person name="Peng C."/>
            <person name="Meng J."/>
            <person name="Yang L."/>
            <person name="Liu J."/>
            <person name="Wen B."/>
            <person name="Zhang N."/>
            <person name="Huang Z."/>
            <person name="Zhu Q."/>
            <person name="Feng Y."/>
            <person name="Mount A."/>
            <person name="Hedgecock D."/>
            <person name="Xu Z."/>
            <person name="Liu Y."/>
            <person name="Domazet-Loso T."/>
            <person name="Du Y."/>
            <person name="Sun X."/>
            <person name="Zhang S."/>
            <person name="Liu B."/>
            <person name="Cheng P."/>
            <person name="Jiang X."/>
            <person name="Li J."/>
            <person name="Fan D."/>
            <person name="Wang W."/>
            <person name="Fu W."/>
            <person name="Wang T."/>
            <person name="Wang B."/>
            <person name="Zhang J."/>
            <person name="Peng Z."/>
            <person name="Li Y."/>
            <person name="Li N."/>
            <person name="Wang J."/>
            <person name="Chen M."/>
            <person name="He Y."/>
            <person name="Tan F."/>
            <person name="Song X."/>
            <person name="Zheng Q."/>
            <person name="Huang R."/>
            <person name="Yang H."/>
            <person name="Du X."/>
            <person name="Chen L."/>
            <person name="Yang M."/>
            <person name="Gaffney P.M."/>
            <person name="Wang S."/>
            <person name="Luo L."/>
            <person name="She Z."/>
            <person name="Ming Y."/>
            <person name="Huang W."/>
            <person name="Zhang S."/>
            <person name="Huang B."/>
            <person name="Zhang Y."/>
            <person name="Qu T."/>
            <person name="Ni P."/>
            <person name="Miao G."/>
            <person name="Wang J."/>
            <person name="Wang Q."/>
            <person name="Steinberg C.E."/>
            <person name="Wang H."/>
            <person name="Li N."/>
            <person name="Qian L."/>
            <person name="Zhang G."/>
            <person name="Li Y."/>
            <person name="Yang H."/>
            <person name="Liu X."/>
            <person name="Wang J."/>
            <person name="Yin Y."/>
            <person name="Wang J."/>
        </authorList>
    </citation>
    <scope>NUCLEOTIDE SEQUENCE [LARGE SCALE GENOMIC DNA]</scope>
    <source>
        <strain evidence="1">05x7-T-G4-1.051#20</strain>
    </source>
</reference>
<gene>
    <name evidence="1" type="ORF">CGI_10008517</name>
</gene>
<dbReference type="HOGENOM" id="CLU_1760551_0_0_1"/>
<proteinExistence type="predicted"/>
<sequence length="148" mass="16905">MPNFDLCCPTQLMKFVPQRGLKKHSGRSGYHLLTQMPDKSQLIETHNISTLQTNSNLNQDHSPKQSTTFCSTCGSFVGENPLVTEGLIPKHLSSIFAPIQAKLMTARRKLVTKARVITSNVHVQKLYEKVEEEKRRNMMLKKERLRGR</sequence>
<evidence type="ECO:0000313" key="1">
    <source>
        <dbReference type="EMBL" id="EKC41031.1"/>
    </source>
</evidence>
<dbReference type="EMBL" id="JH818646">
    <property type="protein sequence ID" value="EKC41031.1"/>
    <property type="molecule type" value="Genomic_DNA"/>
</dbReference>